<evidence type="ECO:0000313" key="3">
    <source>
        <dbReference type="EMBL" id="PPU76419.1"/>
    </source>
</evidence>
<evidence type="ECO:0000259" key="2">
    <source>
        <dbReference type="Pfam" id="PF24739"/>
    </source>
</evidence>
<dbReference type="Pfam" id="PF24736">
    <property type="entry name" value="DUF7687"/>
    <property type="match status" value="1"/>
</dbReference>
<feature type="domain" description="DUF7690" evidence="2">
    <location>
        <begin position="2"/>
        <end position="84"/>
    </location>
</feature>
<organism evidence="3 4">
    <name type="scientific">Xanthomonas cucurbitae</name>
    <dbReference type="NCBI Taxonomy" id="56453"/>
    <lineage>
        <taxon>Bacteria</taxon>
        <taxon>Pseudomonadati</taxon>
        <taxon>Pseudomonadota</taxon>
        <taxon>Gammaproteobacteria</taxon>
        <taxon>Lysobacterales</taxon>
        <taxon>Lysobacteraceae</taxon>
        <taxon>Xanthomonas</taxon>
    </lineage>
</organism>
<proteinExistence type="predicted"/>
<reference evidence="3 4" key="1">
    <citation type="submission" date="2016-08" db="EMBL/GenBank/DDBJ databases">
        <authorList>
            <person name="Seilhamer J.J."/>
        </authorList>
    </citation>
    <scope>NUCLEOTIDE SEQUENCE [LARGE SCALE GENOMIC DNA]</scope>
    <source>
        <strain evidence="3 4">CFBP2542</strain>
    </source>
</reference>
<comment type="caution">
    <text evidence="3">The sequence shown here is derived from an EMBL/GenBank/DDBJ whole genome shotgun (WGS) entry which is preliminary data.</text>
</comment>
<feature type="domain" description="DUF7687" evidence="1">
    <location>
        <begin position="90"/>
        <end position="276"/>
    </location>
</feature>
<dbReference type="InterPro" id="IPR056107">
    <property type="entry name" value="DUF7690"/>
</dbReference>
<name>A0A2S7DRP7_9XANT</name>
<dbReference type="Pfam" id="PF24739">
    <property type="entry name" value="DUF7690"/>
    <property type="match status" value="1"/>
</dbReference>
<dbReference type="AlphaFoldDB" id="A0A2S7DRP7"/>
<dbReference type="EMBL" id="MDED01000016">
    <property type="protein sequence ID" value="PPU76419.1"/>
    <property type="molecule type" value="Genomic_DNA"/>
</dbReference>
<gene>
    <name evidence="3" type="ORF">XcuCFBP2542_10235</name>
</gene>
<evidence type="ECO:0000259" key="1">
    <source>
        <dbReference type="Pfam" id="PF24736"/>
    </source>
</evidence>
<accession>A0A2S7DRP7</accession>
<dbReference type="Proteomes" id="UP000239561">
    <property type="component" value="Unassembled WGS sequence"/>
</dbReference>
<sequence>MRQPQAFWALVRTLSEQLGYTNRVARGALKGSGTVKIHRVEQMATALTDLRLSPALVLRNGCATELGETLHRYFAYRADVLNNTVRPNLMNAADASALYWEVNARVNPLRFVPLPMNKQKGAMAAPAFLTGLVNMLVHEVIGDVACDYDPRQLTTFTRNGIPLRTLARRVDGAFPSTVNPIAVWEIKEYYYTTTFGSRVADGVYETLLDGLELDDLEKNEGVRADHILIVDSHYTWWVCGKSYLCRIIDMLNMGLVSEVIFGREVVERIPALAREWLNAARSS</sequence>
<dbReference type="InterPro" id="IPR056104">
    <property type="entry name" value="DUF7687"/>
</dbReference>
<dbReference type="RefSeq" id="WP_104603478.1">
    <property type="nucleotide sequence ID" value="NZ_CP082213.1"/>
</dbReference>
<evidence type="ECO:0000313" key="4">
    <source>
        <dbReference type="Proteomes" id="UP000239561"/>
    </source>
</evidence>
<protein>
    <submittedName>
        <fullName evidence="3">Uncharacterized protein</fullName>
    </submittedName>
</protein>